<name>A0ABR6RDH5_9BURK</name>
<dbReference type="EMBL" id="JACHKZ010000005">
    <property type="protein sequence ID" value="MBB6577089.1"/>
    <property type="molecule type" value="Genomic_DNA"/>
</dbReference>
<gene>
    <name evidence="2" type="ORF">HNP33_001140</name>
</gene>
<proteinExistence type="predicted"/>
<feature type="domain" description="DUF6314" evidence="1">
    <location>
        <begin position="29"/>
        <end position="168"/>
    </location>
</feature>
<keyword evidence="3" id="KW-1185">Reference proteome</keyword>
<evidence type="ECO:0000313" key="2">
    <source>
        <dbReference type="EMBL" id="MBB6577089.1"/>
    </source>
</evidence>
<dbReference type="RefSeq" id="WP_184706210.1">
    <property type="nucleotide sequence ID" value="NZ_JACHKZ010000005.1"/>
</dbReference>
<dbReference type="Proteomes" id="UP000562492">
    <property type="component" value="Unassembled WGS sequence"/>
</dbReference>
<sequence length="192" mass="21712">MPGAEGIQVTAPRLPDAAADLQAALLRYFSGPWRFTRTMRGADELAIGEAVGEALFQPGDANQLRYQESGQLQLANGERPLSFSRRFNYRMEGDTVRVDFADGLQAGQPYQHYRYNPQQKALLPVQTHLCNLDRYDSRYELLDDTHFDLHTRIEGPHKHYLLHTRYCRLHKMAIPSPGEGVLGIVCGPPHLP</sequence>
<organism evidence="2 3">
    <name type="scientific">Comamonas odontotermitis</name>
    <dbReference type="NCBI Taxonomy" id="379895"/>
    <lineage>
        <taxon>Bacteria</taxon>
        <taxon>Pseudomonadati</taxon>
        <taxon>Pseudomonadota</taxon>
        <taxon>Betaproteobacteria</taxon>
        <taxon>Burkholderiales</taxon>
        <taxon>Comamonadaceae</taxon>
        <taxon>Comamonas</taxon>
    </lineage>
</organism>
<protein>
    <recommendedName>
        <fullName evidence="1">DUF6314 domain-containing protein</fullName>
    </recommendedName>
</protein>
<evidence type="ECO:0000259" key="1">
    <source>
        <dbReference type="Pfam" id="PF19834"/>
    </source>
</evidence>
<evidence type="ECO:0000313" key="3">
    <source>
        <dbReference type="Proteomes" id="UP000562492"/>
    </source>
</evidence>
<dbReference type="Pfam" id="PF19834">
    <property type="entry name" value="DUF6314"/>
    <property type="match status" value="1"/>
</dbReference>
<accession>A0ABR6RDH5</accession>
<reference evidence="2 3" key="1">
    <citation type="submission" date="2020-08" db="EMBL/GenBank/DDBJ databases">
        <title>Functional genomics of gut bacteria from endangered species of beetles.</title>
        <authorList>
            <person name="Carlos-Shanley C."/>
        </authorList>
    </citation>
    <scope>NUCLEOTIDE SEQUENCE [LARGE SCALE GENOMIC DNA]</scope>
    <source>
        <strain evidence="2 3">S00124</strain>
    </source>
</reference>
<comment type="caution">
    <text evidence="2">The sequence shown here is derived from an EMBL/GenBank/DDBJ whole genome shotgun (WGS) entry which is preliminary data.</text>
</comment>
<dbReference type="InterPro" id="IPR045632">
    <property type="entry name" value="DUF6314"/>
</dbReference>